<dbReference type="GO" id="GO:0004842">
    <property type="term" value="F:ubiquitin-protein transferase activity"/>
    <property type="evidence" value="ECO:0007669"/>
    <property type="project" value="TreeGrafter"/>
</dbReference>
<organism evidence="8">
    <name type="scientific">Panstrongylus megistus</name>
    <dbReference type="NCBI Taxonomy" id="65343"/>
    <lineage>
        <taxon>Eukaryota</taxon>
        <taxon>Metazoa</taxon>
        <taxon>Ecdysozoa</taxon>
        <taxon>Arthropoda</taxon>
        <taxon>Hexapoda</taxon>
        <taxon>Insecta</taxon>
        <taxon>Pterygota</taxon>
        <taxon>Neoptera</taxon>
        <taxon>Paraneoptera</taxon>
        <taxon>Hemiptera</taxon>
        <taxon>Heteroptera</taxon>
        <taxon>Panheteroptera</taxon>
        <taxon>Cimicomorpha</taxon>
        <taxon>Reduviidae</taxon>
        <taxon>Triatominae</taxon>
        <taxon>Panstrongylus</taxon>
    </lineage>
</organism>
<dbReference type="Pfam" id="PF09379">
    <property type="entry name" value="FERM_N"/>
    <property type="match status" value="1"/>
</dbReference>
<dbReference type="SMART" id="SM00295">
    <property type="entry name" value="B41"/>
    <property type="match status" value="1"/>
</dbReference>
<dbReference type="SUPFAM" id="SSF50729">
    <property type="entry name" value="PH domain-like"/>
    <property type="match status" value="1"/>
</dbReference>
<evidence type="ECO:0000256" key="2">
    <source>
        <dbReference type="ARBA" id="ARBA00022771"/>
    </source>
</evidence>
<dbReference type="InterPro" id="IPR035963">
    <property type="entry name" value="FERM_2"/>
</dbReference>
<feature type="domain" description="RING-type" evidence="7">
    <location>
        <begin position="358"/>
        <end position="393"/>
    </location>
</feature>
<dbReference type="GO" id="GO:0071944">
    <property type="term" value="C:cell periphery"/>
    <property type="evidence" value="ECO:0007669"/>
    <property type="project" value="UniProtKB-ARBA"/>
</dbReference>
<evidence type="ECO:0000256" key="4">
    <source>
        <dbReference type="ARBA" id="ARBA00022949"/>
    </source>
</evidence>
<dbReference type="CDD" id="cd14473">
    <property type="entry name" value="FERM_B-lobe"/>
    <property type="match status" value="1"/>
</dbReference>
<dbReference type="InterPro" id="IPR029071">
    <property type="entry name" value="Ubiquitin-like_domsf"/>
</dbReference>
<dbReference type="GO" id="GO:0008270">
    <property type="term" value="F:zinc ion binding"/>
    <property type="evidence" value="ECO:0007669"/>
    <property type="project" value="UniProtKB-KW"/>
</dbReference>
<dbReference type="InterPro" id="IPR018979">
    <property type="entry name" value="FERM_N"/>
</dbReference>
<dbReference type="Gene3D" id="1.20.80.10">
    <property type="match status" value="1"/>
</dbReference>
<reference evidence="8" key="1">
    <citation type="journal article" date="2015" name="J. Med. Entomol.">
        <title>A Deep Insight Into the Sialotranscriptome of the Chagas Disease Vector, Panstrongylus megistus (Hemiptera: Heteroptera).</title>
        <authorList>
            <person name="Ribeiro J.M."/>
            <person name="Schwarz A."/>
            <person name="Francischetti I.M."/>
        </authorList>
    </citation>
    <scope>NUCLEOTIDE SEQUENCE</scope>
    <source>
        <tissue evidence="8">Salivary glands</tissue>
    </source>
</reference>
<dbReference type="Gene3D" id="3.10.20.90">
    <property type="entry name" value="Phosphatidylinositol 3-kinase Catalytic Subunit, Chain A, domain 1"/>
    <property type="match status" value="1"/>
</dbReference>
<dbReference type="InterPro" id="IPR019749">
    <property type="entry name" value="Band_41_domain"/>
</dbReference>
<dbReference type="SUPFAM" id="SSF54236">
    <property type="entry name" value="Ubiquitin-like"/>
    <property type="match status" value="1"/>
</dbReference>
<dbReference type="InterPro" id="IPR013083">
    <property type="entry name" value="Znf_RING/FYVE/PHD"/>
</dbReference>
<keyword evidence="3" id="KW-0862">Zinc</keyword>
<dbReference type="GO" id="GO:0070161">
    <property type="term" value="C:anchoring junction"/>
    <property type="evidence" value="ECO:0007669"/>
    <property type="project" value="UniProtKB-SubCell"/>
</dbReference>
<evidence type="ECO:0000256" key="5">
    <source>
        <dbReference type="PROSITE-ProRule" id="PRU00175"/>
    </source>
</evidence>
<dbReference type="InterPro" id="IPR001841">
    <property type="entry name" value="Znf_RING"/>
</dbReference>
<accession>A0A069DU28</accession>
<comment type="subcellular location">
    <subcellularLocation>
        <location evidence="1">Cell junction</location>
    </subcellularLocation>
</comment>
<dbReference type="PROSITE" id="PS50089">
    <property type="entry name" value="ZF_RING_2"/>
    <property type="match status" value="1"/>
</dbReference>
<dbReference type="Gene3D" id="2.30.29.30">
    <property type="entry name" value="Pleckstrin-homology domain (PH domain)/Phosphotyrosine-binding domain (PTB)"/>
    <property type="match status" value="1"/>
</dbReference>
<name>A0A069DU28_9HEMI</name>
<dbReference type="PANTHER" id="PTHR23280:SF13">
    <property type="entry name" value="E3 UBIQUITIN-PROTEIN LIGASE MYLIP"/>
    <property type="match status" value="1"/>
</dbReference>
<evidence type="ECO:0000256" key="3">
    <source>
        <dbReference type="ARBA" id="ARBA00022833"/>
    </source>
</evidence>
<dbReference type="InterPro" id="IPR018980">
    <property type="entry name" value="FERM_PH-like_C"/>
</dbReference>
<keyword evidence="2 5" id="KW-0863">Zinc-finger</keyword>
<protein>
    <submittedName>
        <fullName evidence="8">Putative e3 ubiquitin-protein ligase mylip</fullName>
    </submittedName>
</protein>
<dbReference type="PROSITE" id="PS50057">
    <property type="entry name" value="FERM_3"/>
    <property type="match status" value="1"/>
</dbReference>
<dbReference type="SMART" id="SM01196">
    <property type="entry name" value="FERM_C"/>
    <property type="match status" value="1"/>
</dbReference>
<dbReference type="Gene3D" id="3.30.40.10">
    <property type="entry name" value="Zinc/RING finger domain, C3HC4 (zinc finger)"/>
    <property type="match status" value="1"/>
</dbReference>
<proteinExistence type="evidence at transcript level"/>
<dbReference type="PANTHER" id="PTHR23280">
    <property type="entry name" value="4.1 G PROTEIN"/>
    <property type="match status" value="1"/>
</dbReference>
<dbReference type="EMBL" id="GBGD01001618">
    <property type="protein sequence ID" value="JAC87271.1"/>
    <property type="molecule type" value="mRNA"/>
</dbReference>
<dbReference type="InterPro" id="IPR000299">
    <property type="entry name" value="FERM_domain"/>
</dbReference>
<feature type="domain" description="FERM" evidence="6">
    <location>
        <begin position="1"/>
        <end position="269"/>
    </location>
</feature>
<keyword evidence="2 5" id="KW-0479">Metal-binding</keyword>
<dbReference type="SUPFAM" id="SSF47031">
    <property type="entry name" value="Second domain of FERM"/>
    <property type="match status" value="1"/>
</dbReference>
<evidence type="ECO:0000256" key="1">
    <source>
        <dbReference type="ARBA" id="ARBA00004282"/>
    </source>
</evidence>
<dbReference type="GO" id="GO:0030182">
    <property type="term" value="P:neuron differentiation"/>
    <property type="evidence" value="ECO:0007669"/>
    <property type="project" value="UniProtKB-ARBA"/>
</dbReference>
<dbReference type="Pfam" id="PF13920">
    <property type="entry name" value="zf-C3HC4_3"/>
    <property type="match status" value="1"/>
</dbReference>
<dbReference type="InterPro" id="IPR014352">
    <property type="entry name" value="FERM/acyl-CoA-bd_prot_sf"/>
</dbReference>
<dbReference type="GO" id="GO:0009887">
    <property type="term" value="P:animal organ morphogenesis"/>
    <property type="evidence" value="ECO:0007669"/>
    <property type="project" value="UniProtKB-ARBA"/>
</dbReference>
<dbReference type="InterPro" id="IPR011993">
    <property type="entry name" value="PH-like_dom_sf"/>
</dbReference>
<dbReference type="SUPFAM" id="SSF57850">
    <property type="entry name" value="RING/U-box"/>
    <property type="match status" value="1"/>
</dbReference>
<dbReference type="AlphaFoldDB" id="A0A069DU28"/>
<dbReference type="Pfam" id="PF00373">
    <property type="entry name" value="FERM_M"/>
    <property type="match status" value="1"/>
</dbReference>
<keyword evidence="4" id="KW-0965">Cell junction</keyword>
<sequence length="416" mass="46894">MYCYVVQPNSVVLEVEVDQKAKGQDVLEKVCDILGIRTEMDYFGLKYISVKNTELWLNLRNPVERKSLGQNNLRFMLKVKFWVPPHLVLQETTRHQMFHQVLAELRSGRLIPQDKEAKLRLAALICQALSNTPVWEFYSSWAEILGTADSGHVIASLHKEMEGMKSSAAEYWVLKEVANLEEFGEEIYEIKGWRIGIGPHGVRLYQPEQHTIPYSAIRSTSTLRRLFQLWYLGPEHKEELLEIKCDSNSTASGLYRALTERHDFYSCDTVRGAVTAQYIRDLKGTIASIFNESTPLGKKYVFDIRRTCREVHDGARRALYAAKVEAAAVAANSATSSCASADSSSAEALAIIIDALTCRVCMDSAIDTVFFPCAHVLCCNDCAQKLRNCPLCRSEVDTAKKLYLPTQELGIQIPPM</sequence>
<dbReference type="InterPro" id="IPR019748">
    <property type="entry name" value="FERM_central"/>
</dbReference>
<dbReference type="GO" id="GO:0006511">
    <property type="term" value="P:ubiquitin-dependent protein catabolic process"/>
    <property type="evidence" value="ECO:0007669"/>
    <property type="project" value="TreeGrafter"/>
</dbReference>
<evidence type="ECO:0000259" key="7">
    <source>
        <dbReference type="PROSITE" id="PS50089"/>
    </source>
</evidence>
<evidence type="ECO:0000313" key="8">
    <source>
        <dbReference type="EMBL" id="JAC87271.1"/>
    </source>
</evidence>
<evidence type="ECO:0000259" key="6">
    <source>
        <dbReference type="PROSITE" id="PS50057"/>
    </source>
</evidence>